<dbReference type="Proteomes" id="UP000266340">
    <property type="component" value="Unassembled WGS sequence"/>
</dbReference>
<gene>
    <name evidence="3" type="ORF">D3H35_10830</name>
</gene>
<feature type="signal peptide" evidence="1">
    <location>
        <begin position="1"/>
        <end position="24"/>
    </location>
</feature>
<dbReference type="PANTHER" id="PTHR46825">
    <property type="entry name" value="D-ALANYL-D-ALANINE-CARBOXYPEPTIDASE/ENDOPEPTIDASE AMPH"/>
    <property type="match status" value="1"/>
</dbReference>
<dbReference type="PROSITE" id="PS51272">
    <property type="entry name" value="SLH"/>
    <property type="match status" value="2"/>
</dbReference>
<dbReference type="OrthoDB" id="846150at2"/>
<keyword evidence="1" id="KW-0732">Signal</keyword>
<accession>A0A398CJP2</accession>
<feature type="domain" description="SLH" evidence="2">
    <location>
        <begin position="548"/>
        <end position="611"/>
    </location>
</feature>
<dbReference type="Pfam" id="PF00144">
    <property type="entry name" value="Beta-lactamase"/>
    <property type="match status" value="1"/>
</dbReference>
<proteinExistence type="predicted"/>
<dbReference type="InterPro" id="IPR050491">
    <property type="entry name" value="AmpC-like"/>
</dbReference>
<evidence type="ECO:0000313" key="4">
    <source>
        <dbReference type="Proteomes" id="UP000266340"/>
    </source>
</evidence>
<feature type="domain" description="SLH" evidence="2">
    <location>
        <begin position="489"/>
        <end position="547"/>
    </location>
</feature>
<dbReference type="InterPro" id="IPR001119">
    <property type="entry name" value="SLH_dom"/>
</dbReference>
<dbReference type="Pfam" id="PF00395">
    <property type="entry name" value="SLH"/>
    <property type="match status" value="2"/>
</dbReference>
<dbReference type="InterPro" id="IPR012338">
    <property type="entry name" value="Beta-lactam/transpept-like"/>
</dbReference>
<name>A0A398CJP2_9BACL</name>
<dbReference type="PANTHER" id="PTHR46825:SF9">
    <property type="entry name" value="BETA-LACTAMASE-RELATED DOMAIN-CONTAINING PROTEIN"/>
    <property type="match status" value="1"/>
</dbReference>
<sequence>MKMKRTAACVLATALALGIPAASASYAGFAAAAESAAKTDSIDSQNASAFLDRFFEQEDVKRQASAIAVSIVKDGKVLAERGYGFTDDVSNAAVDPGLTTFRIASVSKVFTVFGLMQLVDQGKVSLQDNIEKYLGGYKVVNPFGKPVTVEMLLTHTTGFEVREPTNANFLLDPSQKPGTLEEAIFASFPPVVREPGTSYMYDNFASELAGYLVEKISGEPFNDYMTKHVFQPLGMTSTSYLQTEELLGRLPTAYDGGGSAVPVYRLTPSVIPEGSMITTAQDVSRFMLAFLNGGTAADGKSILSPSSVKAMSTFHVAINADVPDIAYGFEAPPLLYSNGRNVITKDGAIPGFSSFMWLLPEEKTGVFVTYNTNSGLSIELFREFMNRYYPGQTTFGDAGYKARPQSELKRFEGIYSDLRYGRLTSVRADADGTLSAGNSAGVFIKLKQSGELLFVDELGNPFAFKLDDQGNVDYLKYSNPGSYAAKLPKAAGFPDVPEDHPYAKYIHGLQAMGLLTADPAKPIGAENPVTREQFVHEIVREFGLPAATGSASFRDVAASPYGADIQAALELGLLNGTGNGYFRPERPIKREEAAVIVRRLLEISGVRIADSQTALAPGTSKWAETSVKALIDFKIHGPEVSFGNGQANYGSQKSLNVQELAAIMFLLQLPEVSLIQ</sequence>
<dbReference type="SUPFAM" id="SSF56601">
    <property type="entry name" value="beta-lactamase/transpeptidase-like"/>
    <property type="match status" value="1"/>
</dbReference>
<evidence type="ECO:0000256" key="1">
    <source>
        <dbReference type="SAM" id="SignalP"/>
    </source>
</evidence>
<keyword evidence="4" id="KW-1185">Reference proteome</keyword>
<evidence type="ECO:0000313" key="3">
    <source>
        <dbReference type="EMBL" id="RIE03536.1"/>
    </source>
</evidence>
<feature type="chain" id="PRO_5038516174" description="SLH domain-containing protein" evidence="1">
    <location>
        <begin position="25"/>
        <end position="676"/>
    </location>
</feature>
<reference evidence="3 4" key="1">
    <citation type="submission" date="2018-09" db="EMBL/GenBank/DDBJ databases">
        <title>Cohnella cavernae sp. nov., isolated from a karst cave.</title>
        <authorList>
            <person name="Zhu H."/>
        </authorList>
    </citation>
    <scope>NUCLEOTIDE SEQUENCE [LARGE SCALE GENOMIC DNA]</scope>
    <source>
        <strain evidence="3 4">K2E09-144</strain>
    </source>
</reference>
<dbReference type="AlphaFoldDB" id="A0A398CJP2"/>
<dbReference type="InterPro" id="IPR001466">
    <property type="entry name" value="Beta-lactam-related"/>
</dbReference>
<protein>
    <recommendedName>
        <fullName evidence="2">SLH domain-containing protein</fullName>
    </recommendedName>
</protein>
<comment type="caution">
    <text evidence="3">The sequence shown here is derived from an EMBL/GenBank/DDBJ whole genome shotgun (WGS) entry which is preliminary data.</text>
</comment>
<dbReference type="Gene3D" id="3.40.710.10">
    <property type="entry name" value="DD-peptidase/beta-lactamase superfamily"/>
    <property type="match status" value="1"/>
</dbReference>
<dbReference type="EMBL" id="QXJM01000036">
    <property type="protein sequence ID" value="RIE03536.1"/>
    <property type="molecule type" value="Genomic_DNA"/>
</dbReference>
<organism evidence="3 4">
    <name type="scientific">Cohnella faecalis</name>
    <dbReference type="NCBI Taxonomy" id="2315694"/>
    <lineage>
        <taxon>Bacteria</taxon>
        <taxon>Bacillati</taxon>
        <taxon>Bacillota</taxon>
        <taxon>Bacilli</taxon>
        <taxon>Bacillales</taxon>
        <taxon>Paenibacillaceae</taxon>
        <taxon>Cohnella</taxon>
    </lineage>
</organism>
<evidence type="ECO:0000259" key="2">
    <source>
        <dbReference type="PROSITE" id="PS51272"/>
    </source>
</evidence>